<name>M1VUC5_CLAP2</name>
<dbReference type="GO" id="GO:0006508">
    <property type="term" value="P:proteolysis"/>
    <property type="evidence" value="ECO:0007669"/>
    <property type="project" value="UniProtKB-KW"/>
</dbReference>
<dbReference type="STRING" id="1111077.M1VUC5"/>
<dbReference type="Gene3D" id="3.40.50.200">
    <property type="entry name" value="Peptidase S8/S53 domain"/>
    <property type="match status" value="1"/>
</dbReference>
<proteinExistence type="inferred from homology"/>
<feature type="domain" description="C5a peptidase/Subtilisin-like protease SBT2-like Fn3-like" evidence="8">
    <location>
        <begin position="171"/>
        <end position="250"/>
    </location>
</feature>
<dbReference type="eggNOG" id="KOG4266">
    <property type="taxonomic scope" value="Eukaryota"/>
</dbReference>
<dbReference type="AlphaFoldDB" id="M1VUC5"/>
<gene>
    <name evidence="9" type="ORF">CPUR_01006</name>
</gene>
<reference evidence="9 10" key="1">
    <citation type="journal article" date="2013" name="PLoS Genet.">
        <title>Plant-symbiotic fungi as chemical engineers: Multi-genome analysis of the Clavicipitaceae reveals dynamics of alkaloid loci.</title>
        <authorList>
            <person name="Schardl C.L."/>
            <person name="Young C.A."/>
            <person name="Hesse U."/>
            <person name="Amyotte S.G."/>
            <person name="Andreeva K."/>
            <person name="Calie P.J."/>
            <person name="Fleetwood D.J."/>
            <person name="Haws D.C."/>
            <person name="Moore N."/>
            <person name="Oeser B."/>
            <person name="Panaccione D.G."/>
            <person name="Schweri K.K."/>
            <person name="Voisey C.R."/>
            <person name="Farman M.L."/>
            <person name="Jaromczyk J.W."/>
            <person name="Roe B.A."/>
            <person name="O'Sullivan D.M."/>
            <person name="Scott B."/>
            <person name="Tudzynski P."/>
            <person name="An Z."/>
            <person name="Arnaoudova E.G."/>
            <person name="Bullock C.T."/>
            <person name="Charlton N.D."/>
            <person name="Chen L."/>
            <person name="Cox M."/>
            <person name="Dinkins R.D."/>
            <person name="Florea S."/>
            <person name="Glenn A.E."/>
            <person name="Gordon A."/>
            <person name="Gueldener U."/>
            <person name="Harris D.R."/>
            <person name="Hollin W."/>
            <person name="Jaromczyk J."/>
            <person name="Johnson R.D."/>
            <person name="Khan A.K."/>
            <person name="Leistner E."/>
            <person name="Leuchtmann A."/>
            <person name="Li C."/>
            <person name="Liu J."/>
            <person name="Liu J."/>
            <person name="Liu M."/>
            <person name="Mace W."/>
            <person name="Machado C."/>
            <person name="Nagabhyru P."/>
            <person name="Pan J."/>
            <person name="Schmid J."/>
            <person name="Sugawara K."/>
            <person name="Steiner U."/>
            <person name="Takach J.E."/>
            <person name="Tanaka E."/>
            <person name="Webb J.S."/>
            <person name="Wilson E.V."/>
            <person name="Wiseman J.L."/>
            <person name="Yoshida R."/>
            <person name="Zeng Z."/>
        </authorList>
    </citation>
    <scope>NUCLEOTIDE SEQUENCE [LARGE SCALE GENOMIC DNA]</scope>
    <source>
        <strain evidence="9 10">20.1</strain>
    </source>
</reference>
<dbReference type="EMBL" id="CAGA01000004">
    <property type="protein sequence ID" value="CCE27532.1"/>
    <property type="molecule type" value="Genomic_DNA"/>
</dbReference>
<dbReference type="PANTHER" id="PTHR43399">
    <property type="entry name" value="SUBTILISIN-RELATED"/>
    <property type="match status" value="1"/>
</dbReference>
<keyword evidence="3" id="KW-0732">Signal</keyword>
<dbReference type="InterPro" id="IPR000209">
    <property type="entry name" value="Peptidase_S8/S53_dom"/>
</dbReference>
<dbReference type="InterPro" id="IPR036852">
    <property type="entry name" value="Peptidase_S8/S53_dom_sf"/>
</dbReference>
<dbReference type="HOGENOM" id="CLU_1111283_0_0_1"/>
<keyword evidence="2 9" id="KW-0645">Protease</keyword>
<evidence type="ECO:0000256" key="4">
    <source>
        <dbReference type="ARBA" id="ARBA00022801"/>
    </source>
</evidence>
<dbReference type="InterPro" id="IPR023828">
    <property type="entry name" value="Peptidase_S8_Ser-AS"/>
</dbReference>
<accession>M1VUC5</accession>
<comment type="similarity">
    <text evidence="1 6">Belongs to the peptidase S8 family.</text>
</comment>
<dbReference type="PANTHER" id="PTHR43399:SF4">
    <property type="entry name" value="CELL WALL-ASSOCIATED PROTEASE"/>
    <property type="match status" value="1"/>
</dbReference>
<evidence type="ECO:0000259" key="7">
    <source>
        <dbReference type="Pfam" id="PF00082"/>
    </source>
</evidence>
<dbReference type="InterPro" id="IPR051048">
    <property type="entry name" value="Peptidase_S8/S53_subtilisin"/>
</dbReference>
<keyword evidence="4" id="KW-0378">Hydrolase</keyword>
<feature type="domain" description="Peptidase S8/S53" evidence="7">
    <location>
        <begin position="56"/>
        <end position="145"/>
    </location>
</feature>
<sequence length="250" mass="26489">MLLALLSKSSSTLPAPGAISAASMVDAETGETFIKALKGGKKLTLQMVGPKNAELRILTANNTMSGGAVSAFSSWGPTFDMRSKPQYSAIGGTVLSTFPRAKGSYAVPSGTSMACPQAAGIIALIRQVRGAITPQEIEYLLSSNSNPQLFNDGTKFYDYLAPIQQQGGDLSLEFTLRNTDRKPATYKITHVPAITMYSLQPFPNEAVHAAATLQFSETSITLRGGQTKTIKVSATPPEGLDAKRLALWSG</sequence>
<comment type="caution">
    <text evidence="9">The sequence shown here is derived from an EMBL/GenBank/DDBJ whole genome shotgun (WGS) entry which is preliminary data.</text>
</comment>
<dbReference type="Pfam" id="PF00082">
    <property type="entry name" value="Peptidase_S8"/>
    <property type="match status" value="1"/>
</dbReference>
<dbReference type="InterPro" id="IPR010435">
    <property type="entry name" value="C5a/SBT2-like_Fn3"/>
</dbReference>
<evidence type="ECO:0000256" key="2">
    <source>
        <dbReference type="ARBA" id="ARBA00022670"/>
    </source>
</evidence>
<evidence type="ECO:0000313" key="10">
    <source>
        <dbReference type="Proteomes" id="UP000016801"/>
    </source>
</evidence>
<keyword evidence="10" id="KW-1185">Reference proteome</keyword>
<evidence type="ECO:0000256" key="3">
    <source>
        <dbReference type="ARBA" id="ARBA00022729"/>
    </source>
</evidence>
<evidence type="ECO:0000256" key="5">
    <source>
        <dbReference type="ARBA" id="ARBA00022825"/>
    </source>
</evidence>
<comment type="caution">
    <text evidence="6">Lacks conserved residue(s) required for the propagation of feature annotation.</text>
</comment>
<evidence type="ECO:0000313" key="9">
    <source>
        <dbReference type="EMBL" id="CCE27532.1"/>
    </source>
</evidence>
<dbReference type="Pfam" id="PF06280">
    <property type="entry name" value="fn3_5"/>
    <property type="match status" value="1"/>
</dbReference>
<dbReference type="PROSITE" id="PS51892">
    <property type="entry name" value="SUBTILASE"/>
    <property type="match status" value="1"/>
</dbReference>
<keyword evidence="5" id="KW-0720">Serine protease</keyword>
<protein>
    <submittedName>
        <fullName evidence="9">Probable subtilisin-like serine protease</fullName>
    </submittedName>
</protein>
<dbReference type="Proteomes" id="UP000016801">
    <property type="component" value="Unassembled WGS sequence"/>
</dbReference>
<dbReference type="PROSITE" id="PS00138">
    <property type="entry name" value="SUBTILASE_SER"/>
    <property type="match status" value="1"/>
</dbReference>
<evidence type="ECO:0000259" key="8">
    <source>
        <dbReference type="Pfam" id="PF06280"/>
    </source>
</evidence>
<evidence type="ECO:0000256" key="1">
    <source>
        <dbReference type="ARBA" id="ARBA00011073"/>
    </source>
</evidence>
<dbReference type="SUPFAM" id="SSF52743">
    <property type="entry name" value="Subtilisin-like"/>
    <property type="match status" value="1"/>
</dbReference>
<evidence type="ECO:0000256" key="6">
    <source>
        <dbReference type="PROSITE-ProRule" id="PRU01240"/>
    </source>
</evidence>
<dbReference type="GO" id="GO:0004252">
    <property type="term" value="F:serine-type endopeptidase activity"/>
    <property type="evidence" value="ECO:0007669"/>
    <property type="project" value="InterPro"/>
</dbReference>
<organism evidence="9 10">
    <name type="scientific">Claviceps purpurea (strain 20.1)</name>
    <name type="common">Ergot fungus</name>
    <name type="synonym">Sphacelia segetum</name>
    <dbReference type="NCBI Taxonomy" id="1111077"/>
    <lineage>
        <taxon>Eukaryota</taxon>
        <taxon>Fungi</taxon>
        <taxon>Dikarya</taxon>
        <taxon>Ascomycota</taxon>
        <taxon>Pezizomycotina</taxon>
        <taxon>Sordariomycetes</taxon>
        <taxon>Hypocreomycetidae</taxon>
        <taxon>Hypocreales</taxon>
        <taxon>Clavicipitaceae</taxon>
        <taxon>Claviceps</taxon>
    </lineage>
</organism>
<dbReference type="GO" id="GO:0016020">
    <property type="term" value="C:membrane"/>
    <property type="evidence" value="ECO:0007669"/>
    <property type="project" value="InterPro"/>
</dbReference>
<dbReference type="VEuPathDB" id="FungiDB:CPUR_01006"/>
<dbReference type="OrthoDB" id="10256524at2759"/>